<feature type="domain" description="TRNA-binding" evidence="20">
    <location>
        <begin position="39"/>
        <end position="148"/>
    </location>
</feature>
<dbReference type="InterPro" id="IPR005121">
    <property type="entry name" value="Fdx_antiC-bd"/>
</dbReference>
<evidence type="ECO:0000256" key="8">
    <source>
        <dbReference type="ARBA" id="ARBA00022555"/>
    </source>
</evidence>
<comment type="subunit">
    <text evidence="4">Tetramer of two alpha and two beta subunits.</text>
</comment>
<proteinExistence type="inferred from homology"/>
<keyword evidence="9 23" id="KW-0436">Ligase</keyword>
<dbReference type="Gene3D" id="3.30.930.10">
    <property type="entry name" value="Bira Bifunctional Protein, Domain 2"/>
    <property type="match status" value="1"/>
</dbReference>
<dbReference type="Pfam" id="PF03483">
    <property type="entry name" value="B3_4"/>
    <property type="match status" value="1"/>
</dbReference>
<dbReference type="SMART" id="SM00896">
    <property type="entry name" value="FDX-ACB"/>
    <property type="match status" value="1"/>
</dbReference>
<accession>A0A9D1M2F5</accession>
<dbReference type="InterPro" id="IPR036690">
    <property type="entry name" value="Fdx_antiC-bd_sf"/>
</dbReference>
<comment type="cofactor">
    <cofactor evidence="1">
        <name>Mg(2+)</name>
        <dbReference type="ChEBI" id="CHEBI:18420"/>
    </cofactor>
</comment>
<dbReference type="HAMAP" id="MF_00283">
    <property type="entry name" value="Phe_tRNA_synth_beta1"/>
    <property type="match status" value="1"/>
</dbReference>
<sequence length="785" mass="86352">MKFTLSWLKEHLETTATVDEIAETLTKIGLEVEEVFNPASKLNGFVTAKVENCEMHPDSDHLHLLSVNDGKQKLQVVCGAPNVKQGLIGIFAPVGAVIPCYNEALKVGKIRGVESFGMMCSEKELGVGEDHNGIIELPAETPVGVPAADVLPIDPVFEISITPNRAECLGVRGVARDLAAAGLGKLKPLEIRKISGSFESPVKVKVEDFSACPTYVGRYIRNVNNKAETPKWMKDRLTAIGLRSISPLVDITNYINYDMARPLHVFDADKLKGNVTVRMAKDGEKFVSLEDKEYALDCKSLGICDDEGVQCLGGIMGGAAKGCSEETKDVFLECALFKPECIARTGRRFQIDSDSRYRYERWVDPKSNILGSDYATQLIIDICGGEASDVMIAGSEDCAARVAYLRPSRLKDFIGIEVSAEKIIEILNNLGFETSIEPDGRIKAVSPTWRGDIEGEHDLVEEVVRMIGLDNIPAESLPHDNFPKQTLTPAQRRAVTVKHELADRGMLETVTWSFTDSNIAQYFRRSEDVVLLMNPIAADLNEMRPSVLPNLLLGAKNNIARGYGNVSLFEVGPEFYGRKPGQQTLIAGGVRVGMTSKKHWSGEARAFDVFDVKADALAAIAAANGPFENAQITLDAPKYYHPGRSGVLRLGKNVLAYFGELHPSITKKTGIKQRVYAFEVYLDNIPLPRDSQGKAKKKLELSQFQPVDKDLAFVVDRKVRAIDVVSAAKTADRNAITEVRVFDLYEGENLPADKKSIAVSVTFQPVEKTFSDQDLEVLMNKIIQE</sequence>
<dbReference type="FunFam" id="2.40.50.140:FF:000045">
    <property type="entry name" value="Phenylalanine--tRNA ligase beta subunit"/>
    <property type="match status" value="1"/>
</dbReference>
<keyword evidence="12" id="KW-0067">ATP-binding</keyword>
<comment type="caution">
    <text evidence="23">The sequence shown here is derived from an EMBL/GenBank/DDBJ whole genome shotgun (WGS) entry which is preliminary data.</text>
</comment>
<dbReference type="Pfam" id="PF03147">
    <property type="entry name" value="FDX-ACB"/>
    <property type="match status" value="1"/>
</dbReference>
<dbReference type="Pfam" id="PF01588">
    <property type="entry name" value="tRNA_bind"/>
    <property type="match status" value="1"/>
</dbReference>
<dbReference type="PANTHER" id="PTHR10947">
    <property type="entry name" value="PHENYLALANYL-TRNA SYNTHETASE BETA CHAIN AND LEUCINE-RICH REPEAT-CONTAINING PROTEIN 47"/>
    <property type="match status" value="1"/>
</dbReference>
<dbReference type="EMBL" id="DVNC01000011">
    <property type="protein sequence ID" value="HIU52648.1"/>
    <property type="molecule type" value="Genomic_DNA"/>
</dbReference>
<dbReference type="Pfam" id="PF03484">
    <property type="entry name" value="B5"/>
    <property type="match status" value="1"/>
</dbReference>
<dbReference type="Gene3D" id="3.50.40.10">
    <property type="entry name" value="Phenylalanyl-trna Synthetase, Chain B, domain 3"/>
    <property type="match status" value="1"/>
</dbReference>
<dbReference type="InterPro" id="IPR004532">
    <property type="entry name" value="Phe-tRNA-ligase_IIc_bsu_bact"/>
</dbReference>
<dbReference type="SMART" id="SM00873">
    <property type="entry name" value="B3_4"/>
    <property type="match status" value="1"/>
</dbReference>
<evidence type="ECO:0000256" key="5">
    <source>
        <dbReference type="ARBA" id="ARBA00012814"/>
    </source>
</evidence>
<dbReference type="NCBIfam" id="TIGR00472">
    <property type="entry name" value="pheT_bact"/>
    <property type="match status" value="1"/>
</dbReference>
<gene>
    <name evidence="23" type="ORF">IAD20_01040</name>
</gene>
<evidence type="ECO:0000256" key="9">
    <source>
        <dbReference type="ARBA" id="ARBA00022598"/>
    </source>
</evidence>
<dbReference type="InterPro" id="IPR005146">
    <property type="entry name" value="B3/B4_tRNA-bd"/>
</dbReference>
<protein>
    <recommendedName>
        <fullName evidence="6">Phenylalanine--tRNA ligase beta subunit</fullName>
        <ecNumber evidence="5">6.1.1.20</ecNumber>
    </recommendedName>
    <alternativeName>
        <fullName evidence="17">Phenylalanyl-tRNA synthetase beta subunit</fullName>
    </alternativeName>
</protein>
<dbReference type="InterPro" id="IPR033714">
    <property type="entry name" value="tRNA_bind_bactPheRS"/>
</dbReference>
<dbReference type="InterPro" id="IPR002547">
    <property type="entry name" value="tRNA-bd_dom"/>
</dbReference>
<dbReference type="Gene3D" id="2.40.50.140">
    <property type="entry name" value="Nucleic acid-binding proteins"/>
    <property type="match status" value="1"/>
</dbReference>
<dbReference type="SMART" id="SM00874">
    <property type="entry name" value="B5"/>
    <property type="match status" value="1"/>
</dbReference>
<dbReference type="Pfam" id="PF17759">
    <property type="entry name" value="tRNA_synthFbeta"/>
    <property type="match status" value="1"/>
</dbReference>
<dbReference type="PROSITE" id="PS51483">
    <property type="entry name" value="B5"/>
    <property type="match status" value="1"/>
</dbReference>
<reference evidence="23" key="2">
    <citation type="journal article" date="2021" name="PeerJ">
        <title>Extensive microbial diversity within the chicken gut microbiome revealed by metagenomics and culture.</title>
        <authorList>
            <person name="Gilroy R."/>
            <person name="Ravi A."/>
            <person name="Getino M."/>
            <person name="Pursley I."/>
            <person name="Horton D.L."/>
            <person name="Alikhan N.F."/>
            <person name="Baker D."/>
            <person name="Gharbi K."/>
            <person name="Hall N."/>
            <person name="Watson M."/>
            <person name="Adriaenssens E.M."/>
            <person name="Foster-Nyarko E."/>
            <person name="Jarju S."/>
            <person name="Secka A."/>
            <person name="Antonio M."/>
            <person name="Oren A."/>
            <person name="Chaudhuri R.R."/>
            <person name="La Ragione R."/>
            <person name="Hildebrand F."/>
            <person name="Pallen M.J."/>
        </authorList>
    </citation>
    <scope>NUCLEOTIDE SEQUENCE</scope>
    <source>
        <strain evidence="23">ChiW3-316</strain>
    </source>
</reference>
<keyword evidence="7" id="KW-0963">Cytoplasm</keyword>
<dbReference type="InterPro" id="IPR020825">
    <property type="entry name" value="Phe-tRNA_synthase-like_B3/B4"/>
</dbReference>
<keyword evidence="8 19" id="KW-0820">tRNA-binding</keyword>
<evidence type="ECO:0000256" key="6">
    <source>
        <dbReference type="ARBA" id="ARBA00017032"/>
    </source>
</evidence>
<keyword evidence="11" id="KW-0547">Nucleotide-binding</keyword>
<evidence type="ECO:0000256" key="15">
    <source>
        <dbReference type="ARBA" id="ARBA00022917"/>
    </source>
</evidence>
<dbReference type="SUPFAM" id="SSF50249">
    <property type="entry name" value="Nucleic acid-binding proteins"/>
    <property type="match status" value="1"/>
</dbReference>
<keyword evidence="13" id="KW-0460">Magnesium</keyword>
<dbReference type="PANTHER" id="PTHR10947:SF0">
    <property type="entry name" value="PHENYLALANINE--TRNA LIGASE BETA SUBUNIT"/>
    <property type="match status" value="1"/>
</dbReference>
<evidence type="ECO:0000256" key="16">
    <source>
        <dbReference type="ARBA" id="ARBA00023146"/>
    </source>
</evidence>
<organism evidence="23 24">
    <name type="scientific">Candidatus Scatocola faecipullorum</name>
    <dbReference type="NCBI Taxonomy" id="2840917"/>
    <lineage>
        <taxon>Bacteria</taxon>
        <taxon>Pseudomonadati</taxon>
        <taxon>Pseudomonadota</taxon>
        <taxon>Alphaproteobacteria</taxon>
        <taxon>Rhodospirillales</taxon>
        <taxon>Rhodospirillaceae</taxon>
        <taxon>Rhodospirillaceae incertae sedis</taxon>
        <taxon>Candidatus Scatocola</taxon>
    </lineage>
</organism>
<dbReference type="GO" id="GO:0005524">
    <property type="term" value="F:ATP binding"/>
    <property type="evidence" value="ECO:0007669"/>
    <property type="project" value="UniProtKB-KW"/>
</dbReference>
<dbReference type="InterPro" id="IPR009061">
    <property type="entry name" value="DNA-bd_dom_put_sf"/>
</dbReference>
<evidence type="ECO:0000256" key="19">
    <source>
        <dbReference type="PROSITE-ProRule" id="PRU00209"/>
    </source>
</evidence>
<dbReference type="NCBIfam" id="NF045760">
    <property type="entry name" value="YtpR"/>
    <property type="match status" value="1"/>
</dbReference>
<dbReference type="SUPFAM" id="SSF55681">
    <property type="entry name" value="Class II aaRS and biotin synthetases"/>
    <property type="match status" value="1"/>
</dbReference>
<feature type="domain" description="FDX-ACB" evidence="21">
    <location>
        <begin position="702"/>
        <end position="785"/>
    </location>
</feature>
<dbReference type="InterPro" id="IPR045864">
    <property type="entry name" value="aa-tRNA-synth_II/BPL/LPL"/>
</dbReference>
<evidence type="ECO:0000256" key="2">
    <source>
        <dbReference type="ARBA" id="ARBA00004496"/>
    </source>
</evidence>
<name>A0A9D1M2F5_9PROT</name>
<dbReference type="InterPro" id="IPR041616">
    <property type="entry name" value="PheRS_beta_core"/>
</dbReference>
<evidence type="ECO:0000256" key="3">
    <source>
        <dbReference type="ARBA" id="ARBA00008653"/>
    </source>
</evidence>
<keyword evidence="15" id="KW-0648">Protein biosynthesis</keyword>
<keyword evidence="14 19" id="KW-0694">RNA-binding</keyword>
<evidence type="ECO:0000256" key="10">
    <source>
        <dbReference type="ARBA" id="ARBA00022723"/>
    </source>
</evidence>
<dbReference type="GO" id="GO:0004826">
    <property type="term" value="F:phenylalanine-tRNA ligase activity"/>
    <property type="evidence" value="ECO:0007669"/>
    <property type="project" value="UniProtKB-EC"/>
</dbReference>
<dbReference type="InterPro" id="IPR012340">
    <property type="entry name" value="NA-bd_OB-fold"/>
</dbReference>
<dbReference type="SUPFAM" id="SSF54991">
    <property type="entry name" value="Anticodon-binding domain of PheRS"/>
    <property type="match status" value="1"/>
</dbReference>
<feature type="non-terminal residue" evidence="23">
    <location>
        <position position="785"/>
    </location>
</feature>
<evidence type="ECO:0000259" key="22">
    <source>
        <dbReference type="PROSITE" id="PS51483"/>
    </source>
</evidence>
<evidence type="ECO:0000313" key="23">
    <source>
        <dbReference type="EMBL" id="HIU52648.1"/>
    </source>
</evidence>
<evidence type="ECO:0000256" key="18">
    <source>
        <dbReference type="ARBA" id="ARBA00049255"/>
    </source>
</evidence>
<evidence type="ECO:0000256" key="12">
    <source>
        <dbReference type="ARBA" id="ARBA00022840"/>
    </source>
</evidence>
<dbReference type="PROSITE" id="PS51447">
    <property type="entry name" value="FDX_ACB"/>
    <property type="match status" value="1"/>
</dbReference>
<evidence type="ECO:0000256" key="4">
    <source>
        <dbReference type="ARBA" id="ARBA00011209"/>
    </source>
</evidence>
<dbReference type="InterPro" id="IPR005147">
    <property type="entry name" value="tRNA_synthase_B5-dom"/>
</dbReference>
<evidence type="ECO:0000256" key="7">
    <source>
        <dbReference type="ARBA" id="ARBA00022490"/>
    </source>
</evidence>
<dbReference type="CDD" id="cd00769">
    <property type="entry name" value="PheRS_beta_core"/>
    <property type="match status" value="1"/>
</dbReference>
<evidence type="ECO:0000259" key="21">
    <source>
        <dbReference type="PROSITE" id="PS51447"/>
    </source>
</evidence>
<dbReference type="PROSITE" id="PS50886">
    <property type="entry name" value="TRBD"/>
    <property type="match status" value="1"/>
</dbReference>
<dbReference type="SUPFAM" id="SSF56037">
    <property type="entry name" value="PheT/TilS domain"/>
    <property type="match status" value="1"/>
</dbReference>
<comment type="subcellular location">
    <subcellularLocation>
        <location evidence="2">Cytoplasm</location>
    </subcellularLocation>
</comment>
<feature type="domain" description="B5" evidence="22">
    <location>
        <begin position="398"/>
        <end position="474"/>
    </location>
</feature>
<dbReference type="Gene3D" id="3.30.70.380">
    <property type="entry name" value="Ferrodoxin-fold anticodon-binding domain"/>
    <property type="match status" value="1"/>
</dbReference>
<comment type="similarity">
    <text evidence="3">Belongs to the phenylalanyl-tRNA synthetase beta subunit family. Type 1 subfamily.</text>
</comment>
<dbReference type="Gene3D" id="3.30.56.10">
    <property type="match status" value="2"/>
</dbReference>
<evidence type="ECO:0000256" key="17">
    <source>
        <dbReference type="ARBA" id="ARBA00033189"/>
    </source>
</evidence>
<evidence type="ECO:0000259" key="20">
    <source>
        <dbReference type="PROSITE" id="PS50886"/>
    </source>
</evidence>
<evidence type="ECO:0000313" key="24">
    <source>
        <dbReference type="Proteomes" id="UP000824107"/>
    </source>
</evidence>
<keyword evidence="16" id="KW-0030">Aminoacyl-tRNA synthetase</keyword>
<reference evidence="23" key="1">
    <citation type="submission" date="2020-10" db="EMBL/GenBank/DDBJ databases">
        <authorList>
            <person name="Gilroy R."/>
        </authorList>
    </citation>
    <scope>NUCLEOTIDE SEQUENCE</scope>
    <source>
        <strain evidence="23">ChiW3-316</strain>
    </source>
</reference>
<keyword evidence="10" id="KW-0479">Metal-binding</keyword>
<dbReference type="EC" id="6.1.1.20" evidence="5"/>
<evidence type="ECO:0000256" key="13">
    <source>
        <dbReference type="ARBA" id="ARBA00022842"/>
    </source>
</evidence>
<dbReference type="GO" id="GO:0000049">
    <property type="term" value="F:tRNA binding"/>
    <property type="evidence" value="ECO:0007669"/>
    <property type="project" value="UniProtKB-UniRule"/>
</dbReference>
<dbReference type="GO" id="GO:0006432">
    <property type="term" value="P:phenylalanyl-tRNA aminoacylation"/>
    <property type="evidence" value="ECO:0007669"/>
    <property type="project" value="InterPro"/>
</dbReference>
<dbReference type="GO" id="GO:0000287">
    <property type="term" value="F:magnesium ion binding"/>
    <property type="evidence" value="ECO:0007669"/>
    <property type="project" value="InterPro"/>
</dbReference>
<dbReference type="Proteomes" id="UP000824107">
    <property type="component" value="Unassembled WGS sequence"/>
</dbReference>
<comment type="catalytic activity">
    <reaction evidence="18">
        <text>tRNA(Phe) + L-phenylalanine + ATP = L-phenylalanyl-tRNA(Phe) + AMP + diphosphate + H(+)</text>
        <dbReference type="Rhea" id="RHEA:19413"/>
        <dbReference type="Rhea" id="RHEA-COMP:9668"/>
        <dbReference type="Rhea" id="RHEA-COMP:9699"/>
        <dbReference type="ChEBI" id="CHEBI:15378"/>
        <dbReference type="ChEBI" id="CHEBI:30616"/>
        <dbReference type="ChEBI" id="CHEBI:33019"/>
        <dbReference type="ChEBI" id="CHEBI:58095"/>
        <dbReference type="ChEBI" id="CHEBI:78442"/>
        <dbReference type="ChEBI" id="CHEBI:78531"/>
        <dbReference type="ChEBI" id="CHEBI:456215"/>
        <dbReference type="EC" id="6.1.1.20"/>
    </reaction>
</comment>
<dbReference type="InterPro" id="IPR045060">
    <property type="entry name" value="Phe-tRNA-ligase_IIc_bsu"/>
</dbReference>
<evidence type="ECO:0000256" key="11">
    <source>
        <dbReference type="ARBA" id="ARBA00022741"/>
    </source>
</evidence>
<dbReference type="CDD" id="cd02796">
    <property type="entry name" value="tRNA_bind_bactPheRS"/>
    <property type="match status" value="1"/>
</dbReference>
<evidence type="ECO:0000256" key="14">
    <source>
        <dbReference type="ARBA" id="ARBA00022884"/>
    </source>
</evidence>
<dbReference type="AlphaFoldDB" id="A0A9D1M2F5"/>
<evidence type="ECO:0000256" key="1">
    <source>
        <dbReference type="ARBA" id="ARBA00001946"/>
    </source>
</evidence>
<dbReference type="SUPFAM" id="SSF46955">
    <property type="entry name" value="Putative DNA-binding domain"/>
    <property type="match status" value="1"/>
</dbReference>
<dbReference type="GO" id="GO:0009328">
    <property type="term" value="C:phenylalanine-tRNA ligase complex"/>
    <property type="evidence" value="ECO:0007669"/>
    <property type="project" value="TreeGrafter"/>
</dbReference>